<dbReference type="PANTHER" id="PTHR11136:SF0">
    <property type="entry name" value="DIHYDROFOLATE SYNTHETASE-RELATED"/>
    <property type="match status" value="1"/>
</dbReference>
<evidence type="ECO:0000256" key="19">
    <source>
        <dbReference type="ARBA" id="ARBA00049035"/>
    </source>
</evidence>
<dbReference type="PIRSF" id="PIRSF001563">
    <property type="entry name" value="Folylpolyglu_synth"/>
    <property type="match status" value="1"/>
</dbReference>
<comment type="function">
    <text evidence="1">Functions in two distinct reactions of the de novo folate biosynthetic pathway. Catalyzes the addition of a glutamate residue to dihydropteroate (7,8-dihydropteroate or H2Pte) to form dihydrofolate (7,8-dihydrofolate monoglutamate or H2Pte-Glu). Also catalyzes successive additions of L-glutamate to tetrahydrofolate or 10-formyltetrahydrofolate or 5,10-methylenetetrahydrofolate, leading to folylpolyglutamate derivatives.</text>
</comment>
<evidence type="ECO:0000259" key="22">
    <source>
        <dbReference type="Pfam" id="PF02875"/>
    </source>
</evidence>
<comment type="catalytic activity">
    <reaction evidence="18">
        <text>10-formyltetrahydrofolyl-(gamma-L-Glu)(n) + L-glutamate + ATP = 10-formyltetrahydrofolyl-(gamma-L-Glu)(n+1) + ADP + phosphate + H(+)</text>
        <dbReference type="Rhea" id="RHEA:51904"/>
        <dbReference type="Rhea" id="RHEA-COMP:13088"/>
        <dbReference type="Rhea" id="RHEA-COMP:14300"/>
        <dbReference type="ChEBI" id="CHEBI:15378"/>
        <dbReference type="ChEBI" id="CHEBI:29985"/>
        <dbReference type="ChEBI" id="CHEBI:30616"/>
        <dbReference type="ChEBI" id="CHEBI:43474"/>
        <dbReference type="ChEBI" id="CHEBI:134413"/>
        <dbReference type="ChEBI" id="CHEBI:456216"/>
        <dbReference type="EC" id="6.3.2.17"/>
    </reaction>
</comment>
<keyword evidence="24" id="KW-1185">Reference proteome</keyword>
<evidence type="ECO:0000256" key="21">
    <source>
        <dbReference type="PIRNR" id="PIRNR001563"/>
    </source>
</evidence>
<dbReference type="InterPro" id="IPR001645">
    <property type="entry name" value="Folylpolyglutamate_synth"/>
</dbReference>
<feature type="domain" description="Mur ligase C-terminal" evidence="22">
    <location>
        <begin position="287"/>
        <end position="406"/>
    </location>
</feature>
<evidence type="ECO:0000256" key="1">
    <source>
        <dbReference type="ARBA" id="ARBA00002714"/>
    </source>
</evidence>
<evidence type="ECO:0000256" key="10">
    <source>
        <dbReference type="ARBA" id="ARBA00022741"/>
    </source>
</evidence>
<dbReference type="PANTHER" id="PTHR11136">
    <property type="entry name" value="FOLYLPOLYGLUTAMATE SYNTHASE-RELATED"/>
    <property type="match status" value="1"/>
</dbReference>
<comment type="catalytic activity">
    <reaction evidence="17">
        <text>(6S)-5,6,7,8-tetrahydrofolyl-(gamma-L-Glu)(n) + L-glutamate + ATP = (6S)-5,6,7,8-tetrahydrofolyl-(gamma-L-Glu)(n+1) + ADP + phosphate + H(+)</text>
        <dbReference type="Rhea" id="RHEA:10580"/>
        <dbReference type="Rhea" id="RHEA-COMP:14738"/>
        <dbReference type="Rhea" id="RHEA-COMP:14740"/>
        <dbReference type="ChEBI" id="CHEBI:15378"/>
        <dbReference type="ChEBI" id="CHEBI:29985"/>
        <dbReference type="ChEBI" id="CHEBI:30616"/>
        <dbReference type="ChEBI" id="CHEBI:43474"/>
        <dbReference type="ChEBI" id="CHEBI:141005"/>
        <dbReference type="ChEBI" id="CHEBI:456216"/>
        <dbReference type="EC" id="6.3.2.17"/>
    </reaction>
</comment>
<sequence>MPERSLGEWLRYLEQLHPVDIDLELARVRTVAQRLQLLSYIPQVITVAGTNGKGSVVYSTERILRRHGKRTGRYTSPHLLSFNERIAVDGVPVSDDHIVRAFGAIDAAREEVTLTYFEFATLAAFWIFREEQVDVAVMEVGLGGRLDAVNVVDSNLAVITAIDLDHQHWLGDSVDKIAPEKAAVARAGCPVILAEYSYPQTLFQTLTKIGAAPMRAGKDWDWFLDDGLRVRLMDEVEATIVPLPDGLRPSNVAAALQVSAELLGADFDRLTGAEALRNLQVPARRQTLVVSDREVVLDVAHNPAAMNALVEYLKDHRVSGKTFAALGLMKDKDLMPMAKALATAVDGVCALAIPAIDRAAAPEEVWQALDRAGIGIPQAEFTAESVWAQLLSGSEVGDRLVICGSFHSVAGIMAVLDIELSSPSL</sequence>
<comment type="pathway">
    <text evidence="2">Cofactor biosynthesis; tetrahydrofolate biosynthesis; 7,8-dihydrofolate from 2-amino-4-hydroxy-6-hydroxymethyl-7,8-dihydropteridine diphosphate and 4-aminobenzoate: step 2/2.</text>
</comment>
<dbReference type="InterPro" id="IPR018109">
    <property type="entry name" value="Folylpolyglutamate_synth_CS"/>
</dbReference>
<reference evidence="23 24" key="1">
    <citation type="submission" date="2023-10" db="EMBL/GenBank/DDBJ databases">
        <title>Two novel species belonging to the OM43/NOR5 clade.</title>
        <authorList>
            <person name="Park M."/>
        </authorList>
    </citation>
    <scope>NUCLEOTIDE SEQUENCE [LARGE SCALE GENOMIC DNA]</scope>
    <source>
        <strain evidence="23 24">IMCC45268</strain>
    </source>
</reference>
<keyword evidence="8 21" id="KW-0436">Ligase</keyword>
<comment type="catalytic activity">
    <reaction evidence="19">
        <text>(6R)-5,10-methylenetetrahydrofolyl-(gamma-L-Glu)(n) + L-glutamate + ATP = (6R)-5,10-methylenetetrahydrofolyl-(gamma-L-Glu)(n+1) + ADP + phosphate + H(+)</text>
        <dbReference type="Rhea" id="RHEA:51912"/>
        <dbReference type="Rhea" id="RHEA-COMP:13257"/>
        <dbReference type="Rhea" id="RHEA-COMP:13258"/>
        <dbReference type="ChEBI" id="CHEBI:15378"/>
        <dbReference type="ChEBI" id="CHEBI:29985"/>
        <dbReference type="ChEBI" id="CHEBI:30616"/>
        <dbReference type="ChEBI" id="CHEBI:43474"/>
        <dbReference type="ChEBI" id="CHEBI:136572"/>
        <dbReference type="ChEBI" id="CHEBI:456216"/>
        <dbReference type="EC" id="6.3.2.17"/>
    </reaction>
</comment>
<dbReference type="Pfam" id="PF02875">
    <property type="entry name" value="Mur_ligase_C"/>
    <property type="match status" value="1"/>
</dbReference>
<evidence type="ECO:0000256" key="15">
    <source>
        <dbReference type="ARBA" id="ARBA00030592"/>
    </source>
</evidence>
<keyword evidence="10 21" id="KW-0547">Nucleotide-binding</keyword>
<protein>
    <recommendedName>
        <fullName evidence="7">Dihydrofolate synthase/folylpolyglutamate synthase</fullName>
        <ecNumber evidence="5">6.3.2.12</ecNumber>
        <ecNumber evidence="6">6.3.2.17</ecNumber>
    </recommendedName>
    <alternativeName>
        <fullName evidence="16">Folylpoly-gamma-glutamate synthetase-dihydrofolate synthetase</fullName>
    </alternativeName>
    <alternativeName>
        <fullName evidence="14">Folylpolyglutamate synthetase</fullName>
    </alternativeName>
    <alternativeName>
        <fullName evidence="15">Tetrahydrofolylpolyglutamate synthase</fullName>
    </alternativeName>
</protein>
<evidence type="ECO:0000256" key="17">
    <source>
        <dbReference type="ARBA" id="ARBA00047493"/>
    </source>
</evidence>
<keyword evidence="11 21" id="KW-0067">ATP-binding</keyword>
<accession>A0ABZ0I949</accession>
<dbReference type="NCBIfam" id="TIGR01499">
    <property type="entry name" value="folC"/>
    <property type="match status" value="1"/>
</dbReference>
<name>A0ABZ0I949_9GAMM</name>
<comment type="pathway">
    <text evidence="3">Cofactor biosynthesis; tetrahydrofolylpolyglutamate biosynthesis.</text>
</comment>
<comment type="similarity">
    <text evidence="4 21">Belongs to the folylpolyglutamate synthase family.</text>
</comment>
<dbReference type="InterPro" id="IPR004101">
    <property type="entry name" value="Mur_ligase_C"/>
</dbReference>
<evidence type="ECO:0000256" key="16">
    <source>
        <dbReference type="ARBA" id="ARBA00032510"/>
    </source>
</evidence>
<evidence type="ECO:0000256" key="4">
    <source>
        <dbReference type="ARBA" id="ARBA00008276"/>
    </source>
</evidence>
<proteinExistence type="inferred from homology"/>
<dbReference type="Gene3D" id="3.40.1190.10">
    <property type="entry name" value="Mur-like, catalytic domain"/>
    <property type="match status" value="1"/>
</dbReference>
<evidence type="ECO:0000256" key="7">
    <source>
        <dbReference type="ARBA" id="ARBA00019357"/>
    </source>
</evidence>
<evidence type="ECO:0000256" key="14">
    <source>
        <dbReference type="ARBA" id="ARBA00030048"/>
    </source>
</evidence>
<dbReference type="RefSeq" id="WP_407326393.1">
    <property type="nucleotide sequence ID" value="NZ_CP136865.1"/>
</dbReference>
<dbReference type="GO" id="GO:0016874">
    <property type="term" value="F:ligase activity"/>
    <property type="evidence" value="ECO:0007669"/>
    <property type="project" value="UniProtKB-KW"/>
</dbReference>
<evidence type="ECO:0000256" key="3">
    <source>
        <dbReference type="ARBA" id="ARBA00005150"/>
    </source>
</evidence>
<evidence type="ECO:0000256" key="8">
    <source>
        <dbReference type="ARBA" id="ARBA00022598"/>
    </source>
</evidence>
<dbReference type="InterPro" id="IPR036615">
    <property type="entry name" value="Mur_ligase_C_dom_sf"/>
</dbReference>
<dbReference type="InterPro" id="IPR036565">
    <property type="entry name" value="Mur-like_cat_sf"/>
</dbReference>
<keyword evidence="9" id="KW-0479">Metal-binding</keyword>
<dbReference type="EC" id="6.3.2.12" evidence="5"/>
<evidence type="ECO:0000256" key="20">
    <source>
        <dbReference type="ARBA" id="ARBA00049161"/>
    </source>
</evidence>
<comment type="catalytic activity">
    <reaction evidence="20">
        <text>7,8-dihydropteroate + L-glutamate + ATP = 7,8-dihydrofolate + ADP + phosphate + H(+)</text>
        <dbReference type="Rhea" id="RHEA:23584"/>
        <dbReference type="ChEBI" id="CHEBI:15378"/>
        <dbReference type="ChEBI" id="CHEBI:17839"/>
        <dbReference type="ChEBI" id="CHEBI:29985"/>
        <dbReference type="ChEBI" id="CHEBI:30616"/>
        <dbReference type="ChEBI" id="CHEBI:43474"/>
        <dbReference type="ChEBI" id="CHEBI:57451"/>
        <dbReference type="ChEBI" id="CHEBI:456216"/>
        <dbReference type="EC" id="6.3.2.12"/>
    </reaction>
</comment>
<dbReference type="Gene3D" id="3.90.190.20">
    <property type="entry name" value="Mur ligase, C-terminal domain"/>
    <property type="match status" value="1"/>
</dbReference>
<keyword evidence="12" id="KW-0460">Magnesium</keyword>
<dbReference type="EMBL" id="CP136865">
    <property type="protein sequence ID" value="WOJ95690.1"/>
    <property type="molecule type" value="Genomic_DNA"/>
</dbReference>
<evidence type="ECO:0000256" key="11">
    <source>
        <dbReference type="ARBA" id="ARBA00022840"/>
    </source>
</evidence>
<evidence type="ECO:0000256" key="5">
    <source>
        <dbReference type="ARBA" id="ARBA00013023"/>
    </source>
</evidence>
<dbReference type="SUPFAM" id="SSF53623">
    <property type="entry name" value="MurD-like peptide ligases, catalytic domain"/>
    <property type="match status" value="1"/>
</dbReference>
<dbReference type="SUPFAM" id="SSF53244">
    <property type="entry name" value="MurD-like peptide ligases, peptide-binding domain"/>
    <property type="match status" value="1"/>
</dbReference>
<evidence type="ECO:0000256" key="18">
    <source>
        <dbReference type="ARBA" id="ARBA00047808"/>
    </source>
</evidence>
<keyword evidence="13" id="KW-0289">Folate biosynthesis</keyword>
<dbReference type="PROSITE" id="PS01011">
    <property type="entry name" value="FOLYLPOLYGLU_SYNT_1"/>
    <property type="match status" value="1"/>
</dbReference>
<evidence type="ECO:0000256" key="9">
    <source>
        <dbReference type="ARBA" id="ARBA00022723"/>
    </source>
</evidence>
<evidence type="ECO:0000256" key="13">
    <source>
        <dbReference type="ARBA" id="ARBA00022909"/>
    </source>
</evidence>
<evidence type="ECO:0000313" key="24">
    <source>
        <dbReference type="Proteomes" id="UP001626549"/>
    </source>
</evidence>
<evidence type="ECO:0000256" key="6">
    <source>
        <dbReference type="ARBA" id="ARBA00013025"/>
    </source>
</evidence>
<organism evidence="23 24">
    <name type="scientific">Congregibacter brevis</name>
    <dbReference type="NCBI Taxonomy" id="3081201"/>
    <lineage>
        <taxon>Bacteria</taxon>
        <taxon>Pseudomonadati</taxon>
        <taxon>Pseudomonadota</taxon>
        <taxon>Gammaproteobacteria</taxon>
        <taxon>Cellvibrionales</taxon>
        <taxon>Halieaceae</taxon>
        <taxon>Congregibacter</taxon>
    </lineage>
</organism>
<dbReference type="Proteomes" id="UP001626549">
    <property type="component" value="Chromosome"/>
</dbReference>
<evidence type="ECO:0000313" key="23">
    <source>
        <dbReference type="EMBL" id="WOJ95690.1"/>
    </source>
</evidence>
<gene>
    <name evidence="23" type="ORF">R0137_10550</name>
</gene>
<evidence type="ECO:0000256" key="12">
    <source>
        <dbReference type="ARBA" id="ARBA00022842"/>
    </source>
</evidence>
<dbReference type="EC" id="6.3.2.17" evidence="6"/>
<evidence type="ECO:0000256" key="2">
    <source>
        <dbReference type="ARBA" id="ARBA00004799"/>
    </source>
</evidence>